<reference evidence="1 2" key="1">
    <citation type="submission" date="2019-06" db="EMBL/GenBank/DDBJ databases">
        <title>Flavobacteriaceae Paucihalobacterium erythroidium CWB-1, complete genome.</title>
        <authorList>
            <person name="Wu S."/>
        </authorList>
    </citation>
    <scope>NUCLEOTIDE SEQUENCE [LARGE SCALE GENOMIC DNA]</scope>
    <source>
        <strain evidence="1 2">CWB-1</strain>
    </source>
</reference>
<comment type="caution">
    <text evidence="1">The sequence shown here is derived from an EMBL/GenBank/DDBJ whole genome shotgun (WGS) entry which is preliminary data.</text>
</comment>
<evidence type="ECO:0000313" key="1">
    <source>
        <dbReference type="EMBL" id="TPV31526.1"/>
    </source>
</evidence>
<dbReference type="RefSeq" id="WP_140991598.1">
    <property type="nucleotide sequence ID" value="NZ_VHIQ01000008.1"/>
</dbReference>
<dbReference type="OrthoDB" id="1144359at2"/>
<organism evidence="1 2">
    <name type="scientific">Paucihalobacter ruber</name>
    <dbReference type="NCBI Taxonomy" id="2567861"/>
    <lineage>
        <taxon>Bacteria</taxon>
        <taxon>Pseudomonadati</taxon>
        <taxon>Bacteroidota</taxon>
        <taxon>Flavobacteriia</taxon>
        <taxon>Flavobacteriales</taxon>
        <taxon>Flavobacteriaceae</taxon>
        <taxon>Paucihalobacter</taxon>
    </lineage>
</organism>
<protein>
    <recommendedName>
        <fullName evidence="3">STAS/SEC14 domain-containing protein</fullName>
    </recommendedName>
</protein>
<dbReference type="Proteomes" id="UP000317332">
    <property type="component" value="Unassembled WGS sequence"/>
</dbReference>
<proteinExistence type="predicted"/>
<evidence type="ECO:0000313" key="2">
    <source>
        <dbReference type="Proteomes" id="UP000317332"/>
    </source>
</evidence>
<sequence length="120" mass="13693">MAQVEVLNFCTVSFHSKYMLVVMDEGITVTQSLHDVLVEKALEFYKNSPFVYLTHRINSYAVDTSIYSKTSQLESLIGFGVISKNYKAKSNAEIEKLFLKKPFKIFEELEGAVKWANSLI</sequence>
<dbReference type="EMBL" id="VHIQ01000008">
    <property type="protein sequence ID" value="TPV31526.1"/>
    <property type="molecule type" value="Genomic_DNA"/>
</dbReference>
<dbReference type="AlphaFoldDB" id="A0A506PCH4"/>
<name>A0A506PCH4_9FLAO</name>
<gene>
    <name evidence="1" type="ORF">FJ651_15160</name>
</gene>
<accession>A0A506PCH4</accession>
<evidence type="ECO:0008006" key="3">
    <source>
        <dbReference type="Google" id="ProtNLM"/>
    </source>
</evidence>
<keyword evidence="2" id="KW-1185">Reference proteome</keyword>